<feature type="chain" id="PRO_5042174050" description="ABC1 atypical kinase-like domain-containing protein" evidence="2">
    <location>
        <begin position="17"/>
        <end position="946"/>
    </location>
</feature>
<dbReference type="InterPro" id="IPR004147">
    <property type="entry name" value="ABC1_dom"/>
</dbReference>
<accession>A0AAD7U5Z6</accession>
<evidence type="ECO:0000313" key="5">
    <source>
        <dbReference type="Proteomes" id="UP001230188"/>
    </source>
</evidence>
<evidence type="ECO:0000256" key="1">
    <source>
        <dbReference type="ARBA" id="ARBA00009670"/>
    </source>
</evidence>
<evidence type="ECO:0000259" key="3">
    <source>
        <dbReference type="Pfam" id="PF03109"/>
    </source>
</evidence>
<proteinExistence type="inferred from homology"/>
<protein>
    <recommendedName>
        <fullName evidence="3">ABC1 atypical kinase-like domain-containing protein</fullName>
    </recommendedName>
</protein>
<dbReference type="EMBL" id="JAQMWT010000624">
    <property type="protein sequence ID" value="KAJ8598886.1"/>
    <property type="molecule type" value="Genomic_DNA"/>
</dbReference>
<comment type="caution">
    <text evidence="4">The sequence shown here is derived from an EMBL/GenBank/DDBJ whole genome shotgun (WGS) entry which is preliminary data.</text>
</comment>
<sequence>MTVVVVSLLSLVPCGAIQLWGSSVPKLVPATTKSVAAVHAAAAAAATPAGAAALKTGFSVSSVLQSVEGDYASTVAVSAAVSRIPPEPETPYPGGSDSYSPEKANEFYRQRPLLVLGRLIGLLQATLAFQVKLLIDWRTGNLEANERERAREALALVEDLGPTFIKLGQALSIRTDLIPEAYALELRKLQDAVPPFPDAQAREATRRAFGRPLEDVFEDISDACIASASIGQVYRATLKPGNYACDALPDRGGPVRSVAVKVQRPGVLAEICLDLYLLRLLTPLQVYISNAINKLPTDPEDLEVALALVDEWGRGFANEVDYRAEARNTREFSQAMARRGLGAVVSPRVVDELSTNNVLVTEWIEGTRLDASGSPDVPRLCGVAVNAYLTMLLDTGVLHCDPHPGNLLRTVDGKLCILDWGMTIKVPPDLQYSLLEFIAHINSDRLDRVPYDFVNLGFTPPDKVAKVADSGVTDGLAFMLRQLSEGGGPAKIRERVKSEFVRRYGDLADDELRERARAEMISRMEAQLEKEGVDVRGVSNVMQEMSRRNRELFRLPEWVLYVVRAFSTLEGIGLSIDENYSILAECYPYMSRRLLMDNSPRARTALQAMLSPVSSPSASGGGGGGGGLDVDKLVEMVDQFTSYSVSTSGVDTYATFDGRATFAGPDDTLLVPAAAAAAESAAPSAATLQAQREIARVLLSRNASFAQKLVIDETARLADASVRAALATAIDATGLREPSLLEEDRDATPRRLVRQATANLRSLPTPARIGLLPLTAPLELAATAASVVAPLVEPDDADRKALKTVSTLANLAPSTSDATLVDSIANLAPDRDISALATPDTVETASVIARRFGATLLRRAAAKLDHTAARSSSSDHADFEARISTQTASTLAEVYREAATIIGRKMGRCAHSNSSLMRKEVVSRDVPWSRTYVVRNKLPSSEGLLD</sequence>
<name>A0AAD7U5Z6_9STRA</name>
<dbReference type="PANTHER" id="PTHR10566:SF118">
    <property type="entry name" value="PROTEIN KINASE DOMAIN-CONTAINING PROTEIN"/>
    <property type="match status" value="1"/>
</dbReference>
<dbReference type="CDD" id="cd05121">
    <property type="entry name" value="ABC1_ADCK3-like"/>
    <property type="match status" value="1"/>
</dbReference>
<keyword evidence="2" id="KW-0732">Signal</keyword>
<reference evidence="4" key="1">
    <citation type="submission" date="2023-01" db="EMBL/GenBank/DDBJ databases">
        <title>Metagenome sequencing of chrysophaentin producing Chrysophaeum taylorii.</title>
        <authorList>
            <person name="Davison J."/>
            <person name="Bewley C."/>
        </authorList>
    </citation>
    <scope>NUCLEOTIDE SEQUENCE</scope>
    <source>
        <strain evidence="4">NIES-1699</strain>
    </source>
</reference>
<evidence type="ECO:0000256" key="2">
    <source>
        <dbReference type="SAM" id="SignalP"/>
    </source>
</evidence>
<dbReference type="AlphaFoldDB" id="A0AAD7U5Z6"/>
<evidence type="ECO:0000313" key="4">
    <source>
        <dbReference type="EMBL" id="KAJ8598886.1"/>
    </source>
</evidence>
<dbReference type="Pfam" id="PF03109">
    <property type="entry name" value="ABC1"/>
    <property type="match status" value="1"/>
</dbReference>
<feature type="signal peptide" evidence="2">
    <location>
        <begin position="1"/>
        <end position="16"/>
    </location>
</feature>
<dbReference type="Proteomes" id="UP001230188">
    <property type="component" value="Unassembled WGS sequence"/>
</dbReference>
<feature type="domain" description="ABC1 atypical kinase-like" evidence="3">
    <location>
        <begin position="188"/>
        <end position="442"/>
    </location>
</feature>
<dbReference type="PANTHER" id="PTHR10566">
    <property type="entry name" value="CHAPERONE-ACTIVITY OF BC1 COMPLEX CABC1 -RELATED"/>
    <property type="match status" value="1"/>
</dbReference>
<dbReference type="SUPFAM" id="SSF56112">
    <property type="entry name" value="Protein kinase-like (PK-like)"/>
    <property type="match status" value="1"/>
</dbReference>
<keyword evidence="5" id="KW-1185">Reference proteome</keyword>
<dbReference type="InterPro" id="IPR050154">
    <property type="entry name" value="UbiB_kinase"/>
</dbReference>
<organism evidence="4 5">
    <name type="scientific">Chrysophaeum taylorii</name>
    <dbReference type="NCBI Taxonomy" id="2483200"/>
    <lineage>
        <taxon>Eukaryota</taxon>
        <taxon>Sar</taxon>
        <taxon>Stramenopiles</taxon>
        <taxon>Ochrophyta</taxon>
        <taxon>Pelagophyceae</taxon>
        <taxon>Pelagomonadales</taxon>
        <taxon>Pelagomonadaceae</taxon>
        <taxon>Chrysophaeum</taxon>
    </lineage>
</organism>
<comment type="similarity">
    <text evidence="1">Belongs to the protein kinase superfamily. ADCK protein kinase family.</text>
</comment>
<dbReference type="InterPro" id="IPR011009">
    <property type="entry name" value="Kinase-like_dom_sf"/>
</dbReference>
<gene>
    <name evidence="4" type="ORF">CTAYLR_010268</name>
</gene>